<sequence length="73" mass="7881">MASDSSWLVVFSPASDRPVSELGEEVVVWSGSVVVVAQPERRVPAARALDKVRTVLLVGGIQRELLALNKLLL</sequence>
<name>A0ABD5RTY0_9EURY</name>
<dbReference type="EMBL" id="JBHSWU010000001">
    <property type="protein sequence ID" value="MFC6722826.1"/>
    <property type="molecule type" value="Genomic_DNA"/>
</dbReference>
<evidence type="ECO:0000313" key="2">
    <source>
        <dbReference type="Proteomes" id="UP001596328"/>
    </source>
</evidence>
<reference evidence="1 2" key="1">
    <citation type="journal article" date="2019" name="Int. J. Syst. Evol. Microbiol.">
        <title>The Global Catalogue of Microorganisms (GCM) 10K type strain sequencing project: providing services to taxonomists for standard genome sequencing and annotation.</title>
        <authorList>
            <consortium name="The Broad Institute Genomics Platform"/>
            <consortium name="The Broad Institute Genome Sequencing Center for Infectious Disease"/>
            <person name="Wu L."/>
            <person name="Ma J."/>
        </authorList>
    </citation>
    <scope>NUCLEOTIDE SEQUENCE [LARGE SCALE GENOMIC DNA]</scope>
    <source>
        <strain evidence="1 2">NBRC 111368</strain>
    </source>
</reference>
<organism evidence="1 2">
    <name type="scientific">Halobium palmae</name>
    <dbReference type="NCBI Taxonomy" id="1776492"/>
    <lineage>
        <taxon>Archaea</taxon>
        <taxon>Methanobacteriati</taxon>
        <taxon>Methanobacteriota</taxon>
        <taxon>Stenosarchaea group</taxon>
        <taxon>Halobacteria</taxon>
        <taxon>Halobacteriales</taxon>
        <taxon>Haloferacaceae</taxon>
        <taxon>Halobium</taxon>
    </lineage>
</organism>
<accession>A0ABD5RTY0</accession>
<protein>
    <submittedName>
        <fullName evidence="1">Uncharacterized protein</fullName>
    </submittedName>
</protein>
<dbReference type="Proteomes" id="UP001596328">
    <property type="component" value="Unassembled WGS sequence"/>
</dbReference>
<proteinExistence type="predicted"/>
<dbReference type="AlphaFoldDB" id="A0ABD5RTY0"/>
<keyword evidence="2" id="KW-1185">Reference proteome</keyword>
<evidence type="ECO:0000313" key="1">
    <source>
        <dbReference type="EMBL" id="MFC6722826.1"/>
    </source>
</evidence>
<comment type="caution">
    <text evidence="1">The sequence shown here is derived from an EMBL/GenBank/DDBJ whole genome shotgun (WGS) entry which is preliminary data.</text>
</comment>
<gene>
    <name evidence="1" type="ORF">ACFQE1_00065</name>
</gene>